<dbReference type="InterPro" id="IPR051043">
    <property type="entry name" value="Sulfatase_Mod_Factor_Kinase"/>
</dbReference>
<dbReference type="InterPro" id="IPR005532">
    <property type="entry name" value="SUMF_dom"/>
</dbReference>
<evidence type="ECO:0000313" key="4">
    <source>
        <dbReference type="Proteomes" id="UP001217485"/>
    </source>
</evidence>
<feature type="region of interest" description="Disordered" evidence="1">
    <location>
        <begin position="25"/>
        <end position="87"/>
    </location>
</feature>
<keyword evidence="4" id="KW-1185">Reference proteome</keyword>
<evidence type="ECO:0000313" key="3">
    <source>
        <dbReference type="EMBL" id="MDC0678940.1"/>
    </source>
</evidence>
<accession>A0ABT5BZ99</accession>
<dbReference type="RefSeq" id="WP_272095802.1">
    <property type="nucleotide sequence ID" value="NZ_JAQNDK010000001.1"/>
</dbReference>
<dbReference type="PANTHER" id="PTHR23150:SF19">
    <property type="entry name" value="FORMYLGLYCINE-GENERATING ENZYME"/>
    <property type="match status" value="1"/>
</dbReference>
<dbReference type="SUPFAM" id="SSF56436">
    <property type="entry name" value="C-type lectin-like"/>
    <property type="match status" value="1"/>
</dbReference>
<dbReference type="Gene3D" id="3.90.1580.10">
    <property type="entry name" value="paralog of FGE (formylglycine-generating enzyme)"/>
    <property type="match status" value="1"/>
</dbReference>
<name>A0ABT5BZ99_9BACT</name>
<proteinExistence type="predicted"/>
<evidence type="ECO:0000256" key="1">
    <source>
        <dbReference type="SAM" id="MobiDB-lite"/>
    </source>
</evidence>
<dbReference type="InterPro" id="IPR042095">
    <property type="entry name" value="SUMF_sf"/>
</dbReference>
<gene>
    <name evidence="3" type="ORF">POL72_14440</name>
</gene>
<dbReference type="InterPro" id="IPR016187">
    <property type="entry name" value="CTDL_fold"/>
</dbReference>
<sequence>MGALVAAGCSDLIGADWGRYTRGGEGTTAGSGGETAAGSSGEGAAAGSGGEGAAAGSGGETATGSGGEGAAAGGGGAGAGGGPVASAPSCRDLETRCGPDQISCCDSKLVDGGRHTRRYTRNHVEATGSSAQKKAFVNDFWLDTYEITVGRFREFVEAGKGTQESPPAVNAGRHPTLLDSGWQTSFKQYLQPNKAMLMAELKKCTPPGVDTCSAIGDPCSTWTDSVGSDDDERRPMNCITWHEAMAFCAWDGGRLPTEAEWHYAAAGGDEERTYPWGDTFVDNHAVFGCYGATESSGGPCTIGDILTVGAGSSEGGDGRWGQADLAGSLWEWTLDGYSNSYTISSGDIDHCDNCANLTDTGDRVIHGGSFEDDPDRLMASERLPSKPAERYYGIGARCARDR</sequence>
<feature type="compositionally biased region" description="Gly residues" evidence="1">
    <location>
        <begin position="25"/>
        <end position="83"/>
    </location>
</feature>
<dbReference type="Pfam" id="PF03781">
    <property type="entry name" value="FGE-sulfatase"/>
    <property type="match status" value="1"/>
</dbReference>
<protein>
    <submittedName>
        <fullName evidence="3">Formylglycine-generating enzyme family protein</fullName>
    </submittedName>
</protein>
<organism evidence="3 4">
    <name type="scientific">Sorangium atrum</name>
    <dbReference type="NCBI Taxonomy" id="2995308"/>
    <lineage>
        <taxon>Bacteria</taxon>
        <taxon>Pseudomonadati</taxon>
        <taxon>Myxococcota</taxon>
        <taxon>Polyangia</taxon>
        <taxon>Polyangiales</taxon>
        <taxon>Polyangiaceae</taxon>
        <taxon>Sorangium</taxon>
    </lineage>
</organism>
<comment type="caution">
    <text evidence="3">The sequence shown here is derived from an EMBL/GenBank/DDBJ whole genome shotgun (WGS) entry which is preliminary data.</text>
</comment>
<evidence type="ECO:0000259" key="2">
    <source>
        <dbReference type="Pfam" id="PF03781"/>
    </source>
</evidence>
<dbReference type="Proteomes" id="UP001217485">
    <property type="component" value="Unassembled WGS sequence"/>
</dbReference>
<reference evidence="3 4" key="1">
    <citation type="submission" date="2023-01" db="EMBL/GenBank/DDBJ databases">
        <title>Minimal conservation of predation-associated metabolite biosynthetic gene clusters underscores biosynthetic potential of Myxococcota including descriptions for ten novel species: Archangium lansinium sp. nov., Myxococcus landrumus sp. nov., Nannocystis bai.</title>
        <authorList>
            <person name="Ahearne A."/>
            <person name="Stevens C."/>
            <person name="Dowd S."/>
        </authorList>
    </citation>
    <scope>NUCLEOTIDE SEQUENCE [LARGE SCALE GENOMIC DNA]</scope>
    <source>
        <strain evidence="3 4">WIWO2</strain>
    </source>
</reference>
<feature type="domain" description="Sulfatase-modifying factor enzyme-like" evidence="2">
    <location>
        <begin position="122"/>
        <end position="400"/>
    </location>
</feature>
<dbReference type="EMBL" id="JAQNDK010000001">
    <property type="protein sequence ID" value="MDC0678940.1"/>
    <property type="molecule type" value="Genomic_DNA"/>
</dbReference>
<dbReference type="PANTHER" id="PTHR23150">
    <property type="entry name" value="SULFATASE MODIFYING FACTOR 1, 2"/>
    <property type="match status" value="1"/>
</dbReference>